<dbReference type="Proteomes" id="UP001249020">
    <property type="component" value="Unassembled WGS sequence"/>
</dbReference>
<dbReference type="InterPro" id="IPR036097">
    <property type="entry name" value="HisK_dim/P_sf"/>
</dbReference>
<organism evidence="22 23">
    <name type="scientific">Brumicola blandensis</name>
    <dbReference type="NCBI Taxonomy" id="3075611"/>
    <lineage>
        <taxon>Bacteria</taxon>
        <taxon>Pseudomonadati</taxon>
        <taxon>Pseudomonadota</taxon>
        <taxon>Gammaproteobacteria</taxon>
        <taxon>Alteromonadales</taxon>
        <taxon>Alteromonadaceae</taxon>
        <taxon>Brumicola</taxon>
    </lineage>
</organism>
<dbReference type="EMBL" id="JAVRIE010000007">
    <property type="protein sequence ID" value="MDT0584055.1"/>
    <property type="molecule type" value="Genomic_DNA"/>
</dbReference>
<dbReference type="InterPro" id="IPR001789">
    <property type="entry name" value="Sig_transdc_resp-reg_receiver"/>
</dbReference>
<dbReference type="Pfam" id="PF00072">
    <property type="entry name" value="Response_reg"/>
    <property type="match status" value="1"/>
</dbReference>
<reference evidence="22 23" key="1">
    <citation type="submission" date="2023-09" db="EMBL/GenBank/DDBJ databases">
        <authorList>
            <person name="Rey-Velasco X."/>
        </authorList>
    </citation>
    <scope>NUCLEOTIDE SEQUENCE [LARGE SCALE GENOMIC DNA]</scope>
    <source>
        <strain evidence="22 23">W409</strain>
    </source>
</reference>
<dbReference type="Gene3D" id="3.40.50.2300">
    <property type="match status" value="1"/>
</dbReference>
<dbReference type="InterPro" id="IPR011006">
    <property type="entry name" value="CheY-like_superfamily"/>
</dbReference>
<dbReference type="SMART" id="SM00388">
    <property type="entry name" value="HisKA"/>
    <property type="match status" value="1"/>
</dbReference>
<evidence type="ECO:0000256" key="10">
    <source>
        <dbReference type="ARBA" id="ARBA00022840"/>
    </source>
</evidence>
<evidence type="ECO:0000256" key="4">
    <source>
        <dbReference type="ARBA" id="ARBA00022475"/>
    </source>
</evidence>
<dbReference type="Pfam" id="PF02518">
    <property type="entry name" value="HATPase_c"/>
    <property type="match status" value="1"/>
</dbReference>
<dbReference type="SUPFAM" id="SSF47384">
    <property type="entry name" value="Homodimeric domain of signal transducing histidine kinase"/>
    <property type="match status" value="1"/>
</dbReference>
<keyword evidence="23" id="KW-1185">Reference proteome</keyword>
<keyword evidence="13" id="KW-0472">Membrane</keyword>
<dbReference type="InterPro" id="IPR003661">
    <property type="entry name" value="HisK_dim/P_dom"/>
</dbReference>
<dbReference type="PRINTS" id="PR00344">
    <property type="entry name" value="BCTRLSENSOR"/>
</dbReference>
<dbReference type="SUPFAM" id="SSF52172">
    <property type="entry name" value="CheY-like"/>
    <property type="match status" value="1"/>
</dbReference>
<dbReference type="PANTHER" id="PTHR45339">
    <property type="entry name" value="HYBRID SIGNAL TRANSDUCTION HISTIDINE KINASE J"/>
    <property type="match status" value="1"/>
</dbReference>
<dbReference type="InterPro" id="IPR036641">
    <property type="entry name" value="HPT_dom_sf"/>
</dbReference>
<dbReference type="PANTHER" id="PTHR45339:SF1">
    <property type="entry name" value="HYBRID SIGNAL TRANSDUCTION HISTIDINE KINASE J"/>
    <property type="match status" value="1"/>
</dbReference>
<evidence type="ECO:0000256" key="14">
    <source>
        <dbReference type="ARBA" id="ARBA00064003"/>
    </source>
</evidence>
<keyword evidence="7" id="KW-0812">Transmembrane</keyword>
<dbReference type="InterPro" id="IPR003594">
    <property type="entry name" value="HATPase_dom"/>
</dbReference>
<dbReference type="GO" id="GO:0005524">
    <property type="term" value="F:ATP binding"/>
    <property type="evidence" value="ECO:0007669"/>
    <property type="project" value="UniProtKB-KW"/>
</dbReference>
<name>A0AAW8R890_9ALTE</name>
<dbReference type="SUPFAM" id="SSF47226">
    <property type="entry name" value="Histidine-containing phosphotransfer domain, HPT domain"/>
    <property type="match status" value="1"/>
</dbReference>
<keyword evidence="6" id="KW-0808">Transferase</keyword>
<evidence type="ECO:0000256" key="1">
    <source>
        <dbReference type="ARBA" id="ARBA00000085"/>
    </source>
</evidence>
<dbReference type="RefSeq" id="WP_311362822.1">
    <property type="nucleotide sequence ID" value="NZ_JAVRIE010000007.1"/>
</dbReference>
<evidence type="ECO:0000256" key="13">
    <source>
        <dbReference type="ARBA" id="ARBA00023136"/>
    </source>
</evidence>
<keyword evidence="4" id="KW-1003">Cell membrane</keyword>
<dbReference type="CDD" id="cd16922">
    <property type="entry name" value="HATPase_EvgS-ArcB-TorS-like"/>
    <property type="match status" value="1"/>
</dbReference>
<feature type="domain" description="HPt" evidence="21">
    <location>
        <begin position="470"/>
        <end position="563"/>
    </location>
</feature>
<comment type="subcellular location">
    <subcellularLocation>
        <location evidence="2">Cell membrane</location>
        <topology evidence="2">Multi-pass membrane protein</topology>
    </subcellularLocation>
</comment>
<feature type="domain" description="Response regulatory" evidence="20">
    <location>
        <begin position="318"/>
        <end position="435"/>
    </location>
</feature>
<dbReference type="InterPro" id="IPR004358">
    <property type="entry name" value="Sig_transdc_His_kin-like_C"/>
</dbReference>
<protein>
    <recommendedName>
        <fullName evidence="15">Sensory/regulatory protein RpfC</fullName>
        <ecNumber evidence="3">2.7.13.3</ecNumber>
    </recommendedName>
</protein>
<dbReference type="InterPro" id="IPR036890">
    <property type="entry name" value="HATPase_C_sf"/>
</dbReference>
<proteinExistence type="predicted"/>
<dbReference type="GO" id="GO:0000155">
    <property type="term" value="F:phosphorelay sensor kinase activity"/>
    <property type="evidence" value="ECO:0007669"/>
    <property type="project" value="InterPro"/>
</dbReference>
<evidence type="ECO:0000256" key="12">
    <source>
        <dbReference type="ARBA" id="ARBA00023012"/>
    </source>
</evidence>
<evidence type="ECO:0000256" key="16">
    <source>
        <dbReference type="PROSITE-ProRule" id="PRU00110"/>
    </source>
</evidence>
<comment type="catalytic activity">
    <reaction evidence="1">
        <text>ATP + protein L-histidine = ADP + protein N-phospho-L-histidine.</text>
        <dbReference type="EC" id="2.7.13.3"/>
    </reaction>
</comment>
<dbReference type="SUPFAM" id="SSF55874">
    <property type="entry name" value="ATPase domain of HSP90 chaperone/DNA topoisomerase II/histidine kinase"/>
    <property type="match status" value="1"/>
</dbReference>
<evidence type="ECO:0000313" key="23">
    <source>
        <dbReference type="Proteomes" id="UP001249020"/>
    </source>
</evidence>
<feature type="domain" description="Histidine kinase" evidence="19">
    <location>
        <begin position="78"/>
        <end position="296"/>
    </location>
</feature>
<evidence type="ECO:0000256" key="6">
    <source>
        <dbReference type="ARBA" id="ARBA00022679"/>
    </source>
</evidence>
<feature type="coiled-coil region" evidence="18">
    <location>
        <begin position="5"/>
        <end position="60"/>
    </location>
</feature>
<evidence type="ECO:0000256" key="2">
    <source>
        <dbReference type="ARBA" id="ARBA00004651"/>
    </source>
</evidence>
<evidence type="ECO:0000256" key="8">
    <source>
        <dbReference type="ARBA" id="ARBA00022741"/>
    </source>
</evidence>
<dbReference type="InterPro" id="IPR005467">
    <property type="entry name" value="His_kinase_dom"/>
</dbReference>
<dbReference type="Gene3D" id="3.30.565.10">
    <property type="entry name" value="Histidine kinase-like ATPase, C-terminal domain"/>
    <property type="match status" value="1"/>
</dbReference>
<evidence type="ECO:0000259" key="19">
    <source>
        <dbReference type="PROSITE" id="PS50109"/>
    </source>
</evidence>
<evidence type="ECO:0000256" key="17">
    <source>
        <dbReference type="PROSITE-ProRule" id="PRU00169"/>
    </source>
</evidence>
<dbReference type="SMART" id="SM00387">
    <property type="entry name" value="HATPase_c"/>
    <property type="match status" value="1"/>
</dbReference>
<gene>
    <name evidence="22" type="ORF">RM544_16020</name>
</gene>
<dbReference type="InterPro" id="IPR008207">
    <property type="entry name" value="Sig_transdc_His_kin_Hpt_dom"/>
</dbReference>
<evidence type="ECO:0000256" key="18">
    <source>
        <dbReference type="SAM" id="Coils"/>
    </source>
</evidence>
<dbReference type="Gene3D" id="1.10.287.130">
    <property type="match status" value="1"/>
</dbReference>
<accession>A0AAW8R890</accession>
<dbReference type="GO" id="GO:0005886">
    <property type="term" value="C:plasma membrane"/>
    <property type="evidence" value="ECO:0007669"/>
    <property type="project" value="UniProtKB-SubCell"/>
</dbReference>
<keyword evidence="11" id="KW-1133">Transmembrane helix</keyword>
<evidence type="ECO:0000313" key="22">
    <source>
        <dbReference type="EMBL" id="MDT0584055.1"/>
    </source>
</evidence>
<dbReference type="FunFam" id="1.10.287.130:FF:000002">
    <property type="entry name" value="Two-component osmosensing histidine kinase"/>
    <property type="match status" value="1"/>
</dbReference>
<keyword evidence="9" id="KW-0418">Kinase</keyword>
<dbReference type="EC" id="2.7.13.3" evidence="3"/>
<keyword evidence="10" id="KW-0067">ATP-binding</keyword>
<dbReference type="Pfam" id="PF00512">
    <property type="entry name" value="HisKA"/>
    <property type="match status" value="1"/>
</dbReference>
<evidence type="ECO:0000256" key="3">
    <source>
        <dbReference type="ARBA" id="ARBA00012438"/>
    </source>
</evidence>
<evidence type="ECO:0000259" key="21">
    <source>
        <dbReference type="PROSITE" id="PS50894"/>
    </source>
</evidence>
<keyword evidence="8" id="KW-0547">Nucleotide-binding</keyword>
<dbReference type="SMART" id="SM00448">
    <property type="entry name" value="REC"/>
    <property type="match status" value="1"/>
</dbReference>
<dbReference type="PROSITE" id="PS50894">
    <property type="entry name" value="HPT"/>
    <property type="match status" value="1"/>
</dbReference>
<feature type="modified residue" description="Phosphohistidine" evidence="16">
    <location>
        <position position="509"/>
    </location>
</feature>
<dbReference type="CDD" id="cd00082">
    <property type="entry name" value="HisKA"/>
    <property type="match status" value="1"/>
</dbReference>
<dbReference type="AlphaFoldDB" id="A0AAW8R890"/>
<keyword evidence="5 17" id="KW-0597">Phosphoprotein</keyword>
<dbReference type="FunFam" id="3.30.565.10:FF:000010">
    <property type="entry name" value="Sensor histidine kinase RcsC"/>
    <property type="match status" value="1"/>
</dbReference>
<evidence type="ECO:0000259" key="20">
    <source>
        <dbReference type="PROSITE" id="PS50110"/>
    </source>
</evidence>
<evidence type="ECO:0000256" key="5">
    <source>
        <dbReference type="ARBA" id="ARBA00022553"/>
    </source>
</evidence>
<sequence>MPTELARLERRHAREQKARQEAEHLLELKSRELFEKNRELEKLSNSLEKLVAKRTSQMQKARDEALTALQVKSDFIANMSHELRTPMNGVLGVLTLLSDEKLSQEQQELVRVALSSGKHLLGVINDILDFSKIEAKKLELELSSVQIEPYFHSVCAPFALDAKKKGIEFRYDIDIGVPKALVTDPLRFTQIISNLLSNAIKFTDNGGVFLSFTPFNSKGVYRLTVADSGIGIGQEHIDSVFAAFEQADNSITRDFGGTGLGMNITKNLVEMFKGQILVESELGEGTTFHVDISFAQGEENSDILPLIDAGENPLAESNILLVEDNPVNQMVAMKMLSKWDCHVDLADDGLCALQMLETKDYQLVLMDLQMPNMGGIEATKRIRASKEKFANIPIVAMTAHNSKEHMQECYDAGMQHHISKPIERDSLQAVVLQYLSVSNDIQESDEIAVDNSLRIPGIDLASALERVNGDWPLLYSLIARFLTENTNLGNTLKRYLADNDQTNAIILLHKVKGGAANLGIAELSSLAGDYETLLAKQQNWPDESAFSSLQMMVDNLNKSMQTVDNPSNENQKSTLRQESQGYVLQQLKDLQNLVNKDLFAAEDILKDLLDCELSEGVLEELKNAQNAMNQFDTPMVSAAIAAALVQLG</sequence>
<comment type="caution">
    <text evidence="22">The sequence shown here is derived from an EMBL/GenBank/DDBJ whole genome shotgun (WGS) entry which is preliminary data.</text>
</comment>
<feature type="modified residue" description="4-aspartylphosphate" evidence="17">
    <location>
        <position position="367"/>
    </location>
</feature>
<dbReference type="PROSITE" id="PS50109">
    <property type="entry name" value="HIS_KIN"/>
    <property type="match status" value="1"/>
</dbReference>
<evidence type="ECO:0000256" key="9">
    <source>
        <dbReference type="ARBA" id="ARBA00022777"/>
    </source>
</evidence>
<keyword evidence="18" id="KW-0175">Coiled coil</keyword>
<comment type="subunit">
    <text evidence="14">At low DSF concentrations, interacts with RpfF.</text>
</comment>
<dbReference type="CDD" id="cd17546">
    <property type="entry name" value="REC_hyHK_CKI1_RcsC-like"/>
    <property type="match status" value="1"/>
</dbReference>
<evidence type="ECO:0000256" key="11">
    <source>
        <dbReference type="ARBA" id="ARBA00022989"/>
    </source>
</evidence>
<dbReference type="Pfam" id="PF01627">
    <property type="entry name" value="Hpt"/>
    <property type="match status" value="1"/>
</dbReference>
<keyword evidence="12" id="KW-0902">Two-component regulatory system</keyword>
<dbReference type="Gene3D" id="1.20.120.160">
    <property type="entry name" value="HPT domain"/>
    <property type="match status" value="1"/>
</dbReference>
<evidence type="ECO:0000256" key="15">
    <source>
        <dbReference type="ARBA" id="ARBA00068150"/>
    </source>
</evidence>
<evidence type="ECO:0000256" key="7">
    <source>
        <dbReference type="ARBA" id="ARBA00022692"/>
    </source>
</evidence>
<dbReference type="PROSITE" id="PS50110">
    <property type="entry name" value="RESPONSE_REGULATORY"/>
    <property type="match status" value="1"/>
</dbReference>